<reference evidence="2" key="1">
    <citation type="journal article" date="2019" name="Int. J. Syst. Evol. Microbiol.">
        <title>The Global Catalogue of Microorganisms (GCM) 10K type strain sequencing project: providing services to taxonomists for standard genome sequencing and annotation.</title>
        <authorList>
            <consortium name="The Broad Institute Genomics Platform"/>
            <consortium name="The Broad Institute Genome Sequencing Center for Infectious Disease"/>
            <person name="Wu L."/>
            <person name="Ma J."/>
        </authorList>
    </citation>
    <scope>NUCLEOTIDE SEQUENCE [LARGE SCALE GENOMIC DNA]</scope>
    <source>
        <strain evidence="2">JCM 10977</strain>
    </source>
</reference>
<dbReference type="PANTHER" id="PTHR43265:SF1">
    <property type="entry name" value="ESTERASE ESTD"/>
    <property type="match status" value="1"/>
</dbReference>
<organism evidence="1 2">
    <name type="scientific">Kribbella koreensis</name>
    <dbReference type="NCBI Taxonomy" id="57909"/>
    <lineage>
        <taxon>Bacteria</taxon>
        <taxon>Bacillati</taxon>
        <taxon>Actinomycetota</taxon>
        <taxon>Actinomycetes</taxon>
        <taxon>Propionibacteriales</taxon>
        <taxon>Kribbellaceae</taxon>
        <taxon>Kribbella</taxon>
    </lineage>
</organism>
<evidence type="ECO:0000313" key="2">
    <source>
        <dbReference type="Proteomes" id="UP001500542"/>
    </source>
</evidence>
<name>A0ABP4C5X6_9ACTN</name>
<protein>
    <recommendedName>
        <fullName evidence="3">Alpha/beta hydrolase</fullName>
    </recommendedName>
</protein>
<dbReference type="InterPro" id="IPR053145">
    <property type="entry name" value="AB_hydrolase_Est10"/>
</dbReference>
<evidence type="ECO:0008006" key="3">
    <source>
        <dbReference type="Google" id="ProtNLM"/>
    </source>
</evidence>
<dbReference type="EMBL" id="BAAAHK010000021">
    <property type="protein sequence ID" value="GAA0959905.1"/>
    <property type="molecule type" value="Genomic_DNA"/>
</dbReference>
<evidence type="ECO:0000313" key="1">
    <source>
        <dbReference type="EMBL" id="GAA0959905.1"/>
    </source>
</evidence>
<proteinExistence type="predicted"/>
<keyword evidence="2" id="KW-1185">Reference proteome</keyword>
<dbReference type="InterPro" id="IPR029058">
    <property type="entry name" value="AB_hydrolase_fold"/>
</dbReference>
<comment type="caution">
    <text evidence="1">The sequence shown here is derived from an EMBL/GenBank/DDBJ whole genome shotgun (WGS) entry which is preliminary data.</text>
</comment>
<gene>
    <name evidence="1" type="ORF">GCM10009554_74220</name>
</gene>
<sequence length="301" mass="32404">MIKAQEIVVDGRPALLTVPTEGPVRSGVVALHGSSSSSFEQPIFEHLASTLAPLGVAVLAFERAPWPYDDVDIPFGVQTEGAVAAYQELKAHYDVPVGFWGVSQGTWVAALAAQQLPDTAFLLLLGCAGVSPAEQMRHATELSVRRAGYGDGAVAGALEIRDEVAELLRGKGRGEVARDSAERVAVDELLQRQSGEPWFDLAGIPVDLGDELPVWHEIDFASEPLYATVKCPVLLIHGEDEANLPVPETLEVWRRAAAASGNTRVESVRIPGVGHWPGTPDRSVEGISEDYSAILRDWFTR</sequence>
<dbReference type="SUPFAM" id="SSF53474">
    <property type="entry name" value="alpha/beta-Hydrolases"/>
    <property type="match status" value="1"/>
</dbReference>
<dbReference type="Gene3D" id="3.40.50.1820">
    <property type="entry name" value="alpha/beta hydrolase"/>
    <property type="match status" value="1"/>
</dbReference>
<dbReference type="RefSeq" id="WP_343981716.1">
    <property type="nucleotide sequence ID" value="NZ_BAAAHK010000021.1"/>
</dbReference>
<accession>A0ABP4C5X6</accession>
<dbReference type="PANTHER" id="PTHR43265">
    <property type="entry name" value="ESTERASE ESTD"/>
    <property type="match status" value="1"/>
</dbReference>
<dbReference type="Proteomes" id="UP001500542">
    <property type="component" value="Unassembled WGS sequence"/>
</dbReference>